<evidence type="ECO:0000313" key="4">
    <source>
        <dbReference type="EMBL" id="TCJ01071.1"/>
    </source>
</evidence>
<comment type="similarity">
    <text evidence="1">Belongs to the DinB family.</text>
</comment>
<dbReference type="SUPFAM" id="SSF109854">
    <property type="entry name" value="DinB/YfiT-like putative metalloenzymes"/>
    <property type="match status" value="1"/>
</dbReference>
<sequence length="156" mass="18100">MLMSSYFFENGLHGVNAHVDPLEVFVGLRWEKAGGKPANCPYSVWQVLNHMIFWQDFYLTFLKGKVPEHPEHDEDSWPDETAPLNETEWSDTLLLFSKGLKEAENQAKKELNELKDLRLERTRGEILATLMAHNSYHTGQIALIRQLIGEWPPHSW</sequence>
<accession>A0A4R1ATX7</accession>
<feature type="binding site" evidence="3">
    <location>
        <position position="50"/>
    </location>
    <ligand>
        <name>a divalent metal cation</name>
        <dbReference type="ChEBI" id="CHEBI:60240"/>
    </ligand>
</feature>
<feature type="binding site" evidence="3">
    <location>
        <position position="133"/>
    </location>
    <ligand>
        <name>a divalent metal cation</name>
        <dbReference type="ChEBI" id="CHEBI:60240"/>
    </ligand>
</feature>
<dbReference type="InterPro" id="IPR007837">
    <property type="entry name" value="DinB"/>
</dbReference>
<keyword evidence="2 3" id="KW-0479">Metal-binding</keyword>
<dbReference type="AlphaFoldDB" id="A0A4R1ATX7"/>
<name>A0A4R1ATX7_9BACI</name>
<dbReference type="GO" id="GO:0046872">
    <property type="term" value="F:metal ion binding"/>
    <property type="evidence" value="ECO:0007669"/>
    <property type="project" value="UniProtKB-KW"/>
</dbReference>
<dbReference type="Proteomes" id="UP000293846">
    <property type="component" value="Unassembled WGS sequence"/>
</dbReference>
<feature type="binding site" evidence="3">
    <location>
        <position position="137"/>
    </location>
    <ligand>
        <name>a divalent metal cation</name>
        <dbReference type="ChEBI" id="CHEBI:60240"/>
    </ligand>
</feature>
<evidence type="ECO:0000256" key="1">
    <source>
        <dbReference type="ARBA" id="ARBA00008635"/>
    </source>
</evidence>
<dbReference type="InterPro" id="IPR034660">
    <property type="entry name" value="DinB/YfiT-like"/>
</dbReference>
<proteinExistence type="inferred from homology"/>
<dbReference type="Pfam" id="PF05163">
    <property type="entry name" value="DinB"/>
    <property type="match status" value="1"/>
</dbReference>
<dbReference type="EMBL" id="SJTH01000085">
    <property type="protein sequence ID" value="TCJ01071.1"/>
    <property type="molecule type" value="Genomic_DNA"/>
</dbReference>
<evidence type="ECO:0000313" key="5">
    <source>
        <dbReference type="Proteomes" id="UP000293846"/>
    </source>
</evidence>
<dbReference type="OrthoDB" id="9798830at2"/>
<reference evidence="4 5" key="1">
    <citation type="submission" date="2019-03" db="EMBL/GenBank/DDBJ databases">
        <authorList>
            <person name="Jensen L."/>
            <person name="Storgaard J."/>
            <person name="Sulaj E."/>
            <person name="Schramm A."/>
            <person name="Marshall I.P.G."/>
        </authorList>
    </citation>
    <scope>NUCLEOTIDE SEQUENCE [LARGE SCALE GENOMIC DNA]</scope>
    <source>
        <strain evidence="4 5">2017H2G3</strain>
    </source>
</reference>
<protein>
    <submittedName>
        <fullName evidence="4">DinB family protein</fullName>
    </submittedName>
</protein>
<evidence type="ECO:0000256" key="2">
    <source>
        <dbReference type="ARBA" id="ARBA00022723"/>
    </source>
</evidence>
<dbReference type="STRING" id="1742358.GCA_001439605_04529"/>
<gene>
    <name evidence="4" type="ORF">E0Y62_25860</name>
</gene>
<evidence type="ECO:0000256" key="3">
    <source>
        <dbReference type="PIRSR" id="PIRSR607837-1"/>
    </source>
</evidence>
<keyword evidence="5" id="KW-1185">Reference proteome</keyword>
<organism evidence="4 5">
    <name type="scientific">Cytobacillus praedii</name>
    <dbReference type="NCBI Taxonomy" id="1742358"/>
    <lineage>
        <taxon>Bacteria</taxon>
        <taxon>Bacillati</taxon>
        <taxon>Bacillota</taxon>
        <taxon>Bacilli</taxon>
        <taxon>Bacillales</taxon>
        <taxon>Bacillaceae</taxon>
        <taxon>Cytobacillus</taxon>
    </lineage>
</organism>
<dbReference type="Gene3D" id="1.20.120.450">
    <property type="entry name" value="dinb family like domain"/>
    <property type="match status" value="1"/>
</dbReference>
<comment type="caution">
    <text evidence="4">The sequence shown here is derived from an EMBL/GenBank/DDBJ whole genome shotgun (WGS) entry which is preliminary data.</text>
</comment>